<dbReference type="PANTHER" id="PTHR23502:SF132">
    <property type="entry name" value="POLYAMINE TRANSPORTER 2-RELATED"/>
    <property type="match status" value="1"/>
</dbReference>
<feature type="transmembrane region" description="Helical" evidence="6">
    <location>
        <begin position="222"/>
        <end position="244"/>
    </location>
</feature>
<dbReference type="Gene3D" id="1.20.1720.10">
    <property type="entry name" value="Multidrug resistance protein D"/>
    <property type="match status" value="1"/>
</dbReference>
<keyword evidence="9" id="KW-1185">Reference proteome</keyword>
<evidence type="ECO:0000256" key="5">
    <source>
        <dbReference type="ARBA" id="ARBA00023136"/>
    </source>
</evidence>
<evidence type="ECO:0000256" key="1">
    <source>
        <dbReference type="ARBA" id="ARBA00004141"/>
    </source>
</evidence>
<dbReference type="Proteomes" id="UP001374803">
    <property type="component" value="Chromosome"/>
</dbReference>
<reference evidence="8" key="1">
    <citation type="submission" date="2021-12" db="EMBL/GenBank/DDBJ databases">
        <title>Discovery of the Pendulisporaceae a myxobacterial family with distinct sporulation behavior and unique specialized metabolism.</title>
        <authorList>
            <person name="Garcia R."/>
            <person name="Popoff A."/>
            <person name="Bader C.D."/>
            <person name="Loehr J."/>
            <person name="Walesch S."/>
            <person name="Walt C."/>
            <person name="Boldt J."/>
            <person name="Bunk B."/>
            <person name="Haeckl F.J.F.P.J."/>
            <person name="Gunesch A.P."/>
            <person name="Birkelbach J."/>
            <person name="Nuebel U."/>
            <person name="Pietschmann T."/>
            <person name="Bach T."/>
            <person name="Mueller R."/>
        </authorList>
    </citation>
    <scope>NUCLEOTIDE SEQUENCE</scope>
    <source>
        <strain evidence="8">MSr11367</strain>
    </source>
</reference>
<gene>
    <name evidence="8" type="ORF">LVJ94_24410</name>
</gene>
<feature type="transmembrane region" description="Helical" evidence="6">
    <location>
        <begin position="285"/>
        <end position="304"/>
    </location>
</feature>
<evidence type="ECO:0000313" key="8">
    <source>
        <dbReference type="EMBL" id="WXB10357.1"/>
    </source>
</evidence>
<dbReference type="InterPro" id="IPR020846">
    <property type="entry name" value="MFS_dom"/>
</dbReference>
<dbReference type="SUPFAM" id="SSF103473">
    <property type="entry name" value="MFS general substrate transporter"/>
    <property type="match status" value="1"/>
</dbReference>
<dbReference type="InterPro" id="IPR036259">
    <property type="entry name" value="MFS_trans_sf"/>
</dbReference>
<dbReference type="EMBL" id="CP089983">
    <property type="protein sequence ID" value="WXB10357.1"/>
    <property type="molecule type" value="Genomic_DNA"/>
</dbReference>
<accession>A0ABZ2LHD2</accession>
<proteinExistence type="predicted"/>
<feature type="transmembrane region" description="Helical" evidence="6">
    <location>
        <begin position="131"/>
        <end position="153"/>
    </location>
</feature>
<keyword evidence="2" id="KW-0813">Transport</keyword>
<evidence type="ECO:0000256" key="4">
    <source>
        <dbReference type="ARBA" id="ARBA00022989"/>
    </source>
</evidence>
<dbReference type="PROSITE" id="PS50850">
    <property type="entry name" value="MFS"/>
    <property type="match status" value="1"/>
</dbReference>
<feature type="domain" description="Major facilitator superfamily (MFS) profile" evidence="7">
    <location>
        <begin position="1"/>
        <end position="308"/>
    </location>
</feature>
<organism evidence="8 9">
    <name type="scientific">Pendulispora rubella</name>
    <dbReference type="NCBI Taxonomy" id="2741070"/>
    <lineage>
        <taxon>Bacteria</taxon>
        <taxon>Pseudomonadati</taxon>
        <taxon>Myxococcota</taxon>
        <taxon>Myxococcia</taxon>
        <taxon>Myxococcales</taxon>
        <taxon>Sorangiineae</taxon>
        <taxon>Pendulisporaceae</taxon>
        <taxon>Pendulispora</taxon>
    </lineage>
</organism>
<evidence type="ECO:0000256" key="3">
    <source>
        <dbReference type="ARBA" id="ARBA00022692"/>
    </source>
</evidence>
<dbReference type="Pfam" id="PF07690">
    <property type="entry name" value="MFS_1"/>
    <property type="match status" value="1"/>
</dbReference>
<feature type="transmembrane region" description="Helical" evidence="6">
    <location>
        <begin position="197"/>
        <end position="216"/>
    </location>
</feature>
<keyword evidence="4 6" id="KW-1133">Transmembrane helix</keyword>
<keyword evidence="3 6" id="KW-0812">Transmembrane</keyword>
<feature type="transmembrane region" description="Helical" evidence="6">
    <location>
        <begin position="49"/>
        <end position="72"/>
    </location>
</feature>
<feature type="transmembrane region" description="Helical" evidence="6">
    <location>
        <begin position="79"/>
        <end position="97"/>
    </location>
</feature>
<feature type="transmembrane region" description="Helical" evidence="6">
    <location>
        <begin position="165"/>
        <end position="185"/>
    </location>
</feature>
<evidence type="ECO:0000313" key="9">
    <source>
        <dbReference type="Proteomes" id="UP001374803"/>
    </source>
</evidence>
<protein>
    <submittedName>
        <fullName evidence="8">MFS transporter</fullName>
    </submittedName>
</protein>
<dbReference type="InterPro" id="IPR011701">
    <property type="entry name" value="MFS"/>
</dbReference>
<sequence>MAGVACAATTSLTVLVAFRFVQGTGAAAGTVIARAMVRDTHEGSAAARLFATMMAVLAIAPMVAPLIGGILLTHLGWRAIFTTLAVFGVGLTSMTVLSLEETLPERKPFSFAAIAPGFARFVRTKEAPRPALVIALGFAAQFAFISGSPFVLIGGYQVKPAHYGFYFGATALALMAGSATGARLLKGGTPRRVVRIGGAVLLGAALLLLALVHAPWSGVLGLMAPVLGCFFGLGLVGPSAAAMAMDPVPDIAGTASAIIGFLQMTAGSLSGYVVAKVGGESPQALGWQMALLAAASAMVIFLGLTPRRAGQAAAA</sequence>
<evidence type="ECO:0000256" key="2">
    <source>
        <dbReference type="ARBA" id="ARBA00022448"/>
    </source>
</evidence>
<evidence type="ECO:0000256" key="6">
    <source>
        <dbReference type="SAM" id="Phobius"/>
    </source>
</evidence>
<evidence type="ECO:0000259" key="7">
    <source>
        <dbReference type="PROSITE" id="PS50850"/>
    </source>
</evidence>
<dbReference type="PANTHER" id="PTHR23502">
    <property type="entry name" value="MAJOR FACILITATOR SUPERFAMILY"/>
    <property type="match status" value="1"/>
</dbReference>
<feature type="transmembrane region" description="Helical" evidence="6">
    <location>
        <begin position="251"/>
        <end position="273"/>
    </location>
</feature>
<comment type="subcellular location">
    <subcellularLocation>
        <location evidence="1">Membrane</location>
        <topology evidence="1">Multi-pass membrane protein</topology>
    </subcellularLocation>
</comment>
<keyword evidence="5 6" id="KW-0472">Membrane</keyword>
<name>A0ABZ2LHD2_9BACT</name>